<feature type="coiled-coil region" evidence="1">
    <location>
        <begin position="23"/>
        <end position="57"/>
    </location>
</feature>
<evidence type="ECO:0000256" key="1">
    <source>
        <dbReference type="SAM" id="Coils"/>
    </source>
</evidence>
<protein>
    <recommendedName>
        <fullName evidence="4">MerR family transcriptional regulator</fullName>
    </recommendedName>
</protein>
<evidence type="ECO:0008006" key="4">
    <source>
        <dbReference type="Google" id="ProtNLM"/>
    </source>
</evidence>
<dbReference type="EMBL" id="CP095075">
    <property type="protein sequence ID" value="UOR12022.1"/>
    <property type="molecule type" value="Genomic_DNA"/>
</dbReference>
<dbReference type="RefSeq" id="WP_245032517.1">
    <property type="nucleotide sequence ID" value="NZ_CP095075.1"/>
</dbReference>
<evidence type="ECO:0000313" key="2">
    <source>
        <dbReference type="EMBL" id="UOR12022.1"/>
    </source>
</evidence>
<keyword evidence="3" id="KW-1185">Reference proteome</keyword>
<name>A0ABY4HB17_9BACI</name>
<accession>A0ABY4HB17</accession>
<dbReference type="Proteomes" id="UP000830326">
    <property type="component" value="Chromosome"/>
</dbReference>
<gene>
    <name evidence="2" type="ORF">MUO15_00295</name>
</gene>
<evidence type="ECO:0000313" key="3">
    <source>
        <dbReference type="Proteomes" id="UP000830326"/>
    </source>
</evidence>
<reference evidence="2" key="1">
    <citation type="submission" date="2022-04" db="EMBL/GenBank/DDBJ databases">
        <title>Halobacillus sp. isolated from saltern.</title>
        <authorList>
            <person name="Won M."/>
            <person name="Lee C.-M."/>
            <person name="Woen H.-Y."/>
            <person name="Kwon S.-W."/>
        </authorList>
    </citation>
    <scope>NUCLEOTIDE SEQUENCE</scope>
    <source>
        <strain evidence="2">SSHM10-5</strain>
    </source>
</reference>
<keyword evidence="1" id="KW-0175">Coiled coil</keyword>
<proteinExistence type="predicted"/>
<sequence length="192" mass="22305">MNKRVVFGLLLGFLITVTGFNVYTQITTSANELQTEIQRLKADKQQVLNENQELRQTIDQQNPAKIQAHHRTLVDKVNAFIETAFVHSEETYQERKKQAQSIMSDELINTFFPTETYRGETKSSVEDVQIYIETSNLISNHATVLARFHHTLHSLQNDQEQVSNVFLEIDVQRQGEQWMVMDFMEAMREGNK</sequence>
<organism evidence="2 3">
    <name type="scientific">Halobacillus amylolyticus</name>
    <dbReference type="NCBI Taxonomy" id="2932259"/>
    <lineage>
        <taxon>Bacteria</taxon>
        <taxon>Bacillati</taxon>
        <taxon>Bacillota</taxon>
        <taxon>Bacilli</taxon>
        <taxon>Bacillales</taxon>
        <taxon>Bacillaceae</taxon>
        <taxon>Halobacillus</taxon>
    </lineage>
</organism>